<dbReference type="GeneID" id="100198742"/>
<sequence length="161" mass="18140">MIVQKLNCRVYFKKLNYIQQFYKLQRNTDVFKIKKMSFHTNQVNLVQKKSVPIVFIDRHGVKIKVDANIGDTLLDVAKDNDIDGVEGACGGTLACSTCHCIFKPEDFKRLSLQNISDEELDMLDLAYGLTDTSRLVCSIEVNEEMDGIEITVPSGSTDART</sequence>
<dbReference type="Pfam" id="PF00111">
    <property type="entry name" value="Fer2"/>
    <property type="match status" value="1"/>
</dbReference>
<dbReference type="CDD" id="cd00207">
    <property type="entry name" value="fer2"/>
    <property type="match status" value="1"/>
</dbReference>
<keyword evidence="7" id="KW-1185">Reference proteome</keyword>
<feature type="domain" description="2Fe-2S ferredoxin-type" evidence="6">
    <location>
        <begin position="52"/>
        <end position="156"/>
    </location>
</feature>
<dbReference type="RefSeq" id="XP_065648804.1">
    <property type="nucleotide sequence ID" value="XM_065792732.1"/>
</dbReference>
<dbReference type="RefSeq" id="XP_065648805.1">
    <property type="nucleotide sequence ID" value="XM_065792733.1"/>
</dbReference>
<keyword evidence="4" id="KW-0411">Iron-sulfur</keyword>
<evidence type="ECO:0000256" key="5">
    <source>
        <dbReference type="ARBA" id="ARBA00034078"/>
    </source>
</evidence>
<dbReference type="Gene3D" id="3.10.20.30">
    <property type="match status" value="1"/>
</dbReference>
<evidence type="ECO:0000313" key="9">
    <source>
        <dbReference type="RefSeq" id="XP_065648805.1"/>
    </source>
</evidence>
<gene>
    <name evidence="8 9" type="primary">LOC100198742</name>
</gene>
<organism evidence="7 8">
    <name type="scientific">Hydra vulgaris</name>
    <name type="common">Hydra</name>
    <name type="synonym">Hydra attenuata</name>
    <dbReference type="NCBI Taxonomy" id="6087"/>
    <lineage>
        <taxon>Eukaryota</taxon>
        <taxon>Metazoa</taxon>
        <taxon>Cnidaria</taxon>
        <taxon>Hydrozoa</taxon>
        <taxon>Hydroidolina</taxon>
        <taxon>Anthoathecata</taxon>
        <taxon>Aplanulata</taxon>
        <taxon>Hydridae</taxon>
        <taxon>Hydra</taxon>
    </lineage>
</organism>
<keyword evidence="1" id="KW-0001">2Fe-2S</keyword>
<dbReference type="InterPro" id="IPR018298">
    <property type="entry name" value="Adrenodoxin_Fe-S_BS"/>
</dbReference>
<dbReference type="InterPro" id="IPR036010">
    <property type="entry name" value="2Fe-2S_ferredoxin-like_sf"/>
</dbReference>
<dbReference type="InterPro" id="IPR012675">
    <property type="entry name" value="Beta-grasp_dom_sf"/>
</dbReference>
<dbReference type="Proteomes" id="UP001652625">
    <property type="component" value="Chromosome 03"/>
</dbReference>
<dbReference type="InterPro" id="IPR001055">
    <property type="entry name" value="Adrenodoxin-like"/>
</dbReference>
<evidence type="ECO:0000256" key="2">
    <source>
        <dbReference type="ARBA" id="ARBA00022723"/>
    </source>
</evidence>
<comment type="cofactor">
    <cofactor evidence="5">
        <name>[2Fe-2S] cluster</name>
        <dbReference type="ChEBI" id="CHEBI:190135"/>
    </cofactor>
</comment>
<evidence type="ECO:0000313" key="8">
    <source>
        <dbReference type="RefSeq" id="XP_065648804.1"/>
    </source>
</evidence>
<reference evidence="8 9" key="1">
    <citation type="submission" date="2025-05" db="UniProtKB">
        <authorList>
            <consortium name="RefSeq"/>
        </authorList>
    </citation>
    <scope>IDENTIFICATION</scope>
</reference>
<evidence type="ECO:0000256" key="3">
    <source>
        <dbReference type="ARBA" id="ARBA00023004"/>
    </source>
</evidence>
<evidence type="ECO:0000256" key="4">
    <source>
        <dbReference type="ARBA" id="ARBA00023014"/>
    </source>
</evidence>
<accession>A0ABM4BIF0</accession>
<evidence type="ECO:0000313" key="7">
    <source>
        <dbReference type="Proteomes" id="UP001652625"/>
    </source>
</evidence>
<keyword evidence="3" id="KW-0408">Iron</keyword>
<protein>
    <submittedName>
        <fullName evidence="8 9">2Fe-2S ferredoxin isoform X3</fullName>
    </submittedName>
</protein>
<keyword evidence="2" id="KW-0479">Metal-binding</keyword>
<proteinExistence type="predicted"/>
<dbReference type="PROSITE" id="PS00814">
    <property type="entry name" value="ADX"/>
    <property type="match status" value="1"/>
</dbReference>
<evidence type="ECO:0000259" key="6">
    <source>
        <dbReference type="PROSITE" id="PS51085"/>
    </source>
</evidence>
<name>A0ABM4BIF0_HYDVU</name>
<dbReference type="SUPFAM" id="SSF54292">
    <property type="entry name" value="2Fe-2S ferredoxin-like"/>
    <property type="match status" value="1"/>
</dbReference>
<dbReference type="PANTHER" id="PTHR23426:SF76">
    <property type="entry name" value="ADRENODOXIN-LIKE PROTEIN 2, MITOCHONDRIAL"/>
    <property type="match status" value="1"/>
</dbReference>
<dbReference type="InterPro" id="IPR001041">
    <property type="entry name" value="2Fe-2S_ferredoxin-type"/>
</dbReference>
<evidence type="ECO:0000256" key="1">
    <source>
        <dbReference type="ARBA" id="ARBA00022714"/>
    </source>
</evidence>
<dbReference type="PANTHER" id="PTHR23426">
    <property type="entry name" value="FERREDOXIN/ADRENODOXIN"/>
    <property type="match status" value="1"/>
</dbReference>
<dbReference type="PROSITE" id="PS51085">
    <property type="entry name" value="2FE2S_FER_2"/>
    <property type="match status" value="1"/>
</dbReference>